<dbReference type="SUPFAM" id="SSF51395">
    <property type="entry name" value="FMN-linked oxidoreductases"/>
    <property type="match status" value="1"/>
</dbReference>
<comment type="function">
    <text evidence="16">Catalyzes the synthesis of dihydrouridine, a modified base found in the D-loop of most tRNAs.</text>
</comment>
<gene>
    <name evidence="21" type="ORF">B9G98_03292</name>
</gene>
<feature type="domain" description="DUS-like FMN-binding" evidence="20">
    <location>
        <begin position="26"/>
        <end position="324"/>
    </location>
</feature>
<comment type="catalytic activity">
    <reaction evidence="9">
        <text>a 5,6-dihydrouridine in mRNA + NAD(+) = a uridine in mRNA + NADH + H(+)</text>
        <dbReference type="Rhea" id="RHEA:69851"/>
        <dbReference type="Rhea" id="RHEA-COMP:14658"/>
        <dbReference type="Rhea" id="RHEA-COMP:17789"/>
        <dbReference type="ChEBI" id="CHEBI:15378"/>
        <dbReference type="ChEBI" id="CHEBI:57540"/>
        <dbReference type="ChEBI" id="CHEBI:57945"/>
        <dbReference type="ChEBI" id="CHEBI:65315"/>
        <dbReference type="ChEBI" id="CHEBI:74443"/>
    </reaction>
    <physiologicalReaction direction="right-to-left" evidence="9">
        <dbReference type="Rhea" id="RHEA:69853"/>
    </physiologicalReaction>
</comment>
<dbReference type="GO" id="GO:0102267">
    <property type="term" value="F:tRNA-dihydrouridine20b synthase activity"/>
    <property type="evidence" value="ECO:0007669"/>
    <property type="project" value="UniProtKB-ARBA"/>
</dbReference>
<dbReference type="Gene3D" id="3.20.20.70">
    <property type="entry name" value="Aldolase class I"/>
    <property type="match status" value="1"/>
</dbReference>
<accession>A0A2T0FL26</accession>
<protein>
    <recommendedName>
        <fullName evidence="16">tRNA-dihydrouridine synthase</fullName>
        <ecNumber evidence="16">1.3.1.-</ecNumber>
    </recommendedName>
</protein>
<comment type="catalytic activity">
    <reaction evidence="10">
        <text>a 5,6-dihydrouridine in mRNA + NADP(+) = a uridine in mRNA + NADPH + H(+)</text>
        <dbReference type="Rhea" id="RHEA:69855"/>
        <dbReference type="Rhea" id="RHEA-COMP:14658"/>
        <dbReference type="Rhea" id="RHEA-COMP:17789"/>
        <dbReference type="ChEBI" id="CHEBI:15378"/>
        <dbReference type="ChEBI" id="CHEBI:57783"/>
        <dbReference type="ChEBI" id="CHEBI:58349"/>
        <dbReference type="ChEBI" id="CHEBI:65315"/>
        <dbReference type="ChEBI" id="CHEBI:74443"/>
    </reaction>
    <physiologicalReaction direction="right-to-left" evidence="10">
        <dbReference type="Rhea" id="RHEA:69857"/>
    </physiologicalReaction>
</comment>
<dbReference type="InterPro" id="IPR035587">
    <property type="entry name" value="DUS-like_FMN-bd"/>
</dbReference>
<dbReference type="EC" id="1.3.1.-" evidence="16"/>
<feature type="region of interest" description="Disordered" evidence="19">
    <location>
        <begin position="318"/>
        <end position="348"/>
    </location>
</feature>
<dbReference type="Proteomes" id="UP000238350">
    <property type="component" value="Unassembled WGS sequence"/>
</dbReference>
<evidence type="ECO:0000256" key="7">
    <source>
        <dbReference type="ARBA" id="ARBA00023002"/>
    </source>
</evidence>
<feature type="binding site" evidence="18">
    <location>
        <begin position="29"/>
        <end position="31"/>
    </location>
    <ligand>
        <name>FMN</name>
        <dbReference type="ChEBI" id="CHEBI:58210"/>
    </ligand>
</feature>
<keyword evidence="2 16" id="KW-0285">Flavoprotein</keyword>
<dbReference type="InterPro" id="IPR018517">
    <property type="entry name" value="tRNA_hU_synthase_CS"/>
</dbReference>
<evidence type="ECO:0000313" key="22">
    <source>
        <dbReference type="Proteomes" id="UP000238350"/>
    </source>
</evidence>
<evidence type="ECO:0000256" key="15">
    <source>
        <dbReference type="ARBA" id="ARBA00060741"/>
    </source>
</evidence>
<feature type="binding site" evidence="18">
    <location>
        <position position="84"/>
    </location>
    <ligand>
        <name>FMN</name>
        <dbReference type="ChEBI" id="CHEBI:58210"/>
    </ligand>
</feature>
<comment type="similarity">
    <text evidence="16">Belongs to the dus family.</text>
</comment>
<organism evidence="21 22">
    <name type="scientific">Wickerhamiella sorbophila</name>
    <dbReference type="NCBI Taxonomy" id="45607"/>
    <lineage>
        <taxon>Eukaryota</taxon>
        <taxon>Fungi</taxon>
        <taxon>Dikarya</taxon>
        <taxon>Ascomycota</taxon>
        <taxon>Saccharomycotina</taxon>
        <taxon>Dipodascomycetes</taxon>
        <taxon>Dipodascales</taxon>
        <taxon>Trichomonascaceae</taxon>
        <taxon>Wickerhamiella</taxon>
    </lineage>
</organism>
<dbReference type="PANTHER" id="PTHR11082">
    <property type="entry name" value="TRNA-DIHYDROURIDINE SYNTHASE"/>
    <property type="match status" value="1"/>
</dbReference>
<comment type="catalytic activity">
    <reaction evidence="11">
        <text>5,6-dihydrouridine(20b) in tRNA + NADP(+) = uridine(20b) in tRNA + NADPH + H(+)</text>
        <dbReference type="Rhea" id="RHEA:53356"/>
        <dbReference type="Rhea" id="RHEA-COMP:13537"/>
        <dbReference type="Rhea" id="RHEA-COMP:13538"/>
        <dbReference type="ChEBI" id="CHEBI:15378"/>
        <dbReference type="ChEBI" id="CHEBI:57783"/>
        <dbReference type="ChEBI" id="CHEBI:58349"/>
        <dbReference type="ChEBI" id="CHEBI:65315"/>
        <dbReference type="ChEBI" id="CHEBI:74443"/>
        <dbReference type="EC" id="1.3.1.90"/>
    </reaction>
    <physiologicalReaction direction="right-to-left" evidence="11">
        <dbReference type="Rhea" id="RHEA:53358"/>
    </physiologicalReaction>
</comment>
<evidence type="ECO:0000256" key="9">
    <source>
        <dbReference type="ARBA" id="ARBA00048342"/>
    </source>
</evidence>
<dbReference type="GO" id="GO:0102266">
    <property type="term" value="F:tRNA-dihydrouridine20a synthase activity"/>
    <property type="evidence" value="ECO:0007669"/>
    <property type="project" value="UniProtKB-EC"/>
</dbReference>
<evidence type="ECO:0000256" key="8">
    <source>
        <dbReference type="ARBA" id="ARBA00023027"/>
    </source>
</evidence>
<evidence type="ECO:0000256" key="5">
    <source>
        <dbReference type="ARBA" id="ARBA00022694"/>
    </source>
</evidence>
<dbReference type="CDD" id="cd02801">
    <property type="entry name" value="DUS_like_FMN"/>
    <property type="match status" value="1"/>
</dbReference>
<dbReference type="FunFam" id="3.20.20.70:FF:000159">
    <property type="entry name" value="tRNA-dihydrouridine synthase 4"/>
    <property type="match status" value="1"/>
</dbReference>
<evidence type="ECO:0000256" key="17">
    <source>
        <dbReference type="PIRSR" id="PIRSR006621-1"/>
    </source>
</evidence>
<dbReference type="PIRSF" id="PIRSF006621">
    <property type="entry name" value="Dus"/>
    <property type="match status" value="1"/>
</dbReference>
<name>A0A2T0FL26_9ASCO</name>
<keyword evidence="5 16" id="KW-0819">tRNA processing</keyword>
<evidence type="ECO:0000256" key="16">
    <source>
        <dbReference type="PIRNR" id="PIRNR006621"/>
    </source>
</evidence>
<reference evidence="21 22" key="1">
    <citation type="submission" date="2017-04" db="EMBL/GenBank/DDBJ databases">
        <title>Genome sequencing of [Candida] sorbophila.</title>
        <authorList>
            <person name="Ahn J.O."/>
        </authorList>
    </citation>
    <scope>NUCLEOTIDE SEQUENCE [LARGE SCALE GENOMIC DNA]</scope>
    <source>
        <strain evidence="21 22">DS02</strain>
    </source>
</reference>
<keyword evidence="18" id="KW-0547">Nucleotide-binding</keyword>
<keyword evidence="4" id="KW-0507">mRNA processing</keyword>
<dbReference type="PANTHER" id="PTHR11082:SF31">
    <property type="entry name" value="TRNA-DIHYDROURIDINE(20A_20B) SYNTHASE [NAD(P)+]-LIKE"/>
    <property type="match status" value="1"/>
</dbReference>
<comment type="catalytic activity">
    <reaction evidence="12">
        <text>5,6-dihydrouridine(20a) in tRNA + NAD(+) = uridine(20a) in tRNA + NADH + H(+)</text>
        <dbReference type="Rhea" id="RHEA:53348"/>
        <dbReference type="Rhea" id="RHEA-COMP:13535"/>
        <dbReference type="Rhea" id="RHEA-COMP:13536"/>
        <dbReference type="ChEBI" id="CHEBI:15378"/>
        <dbReference type="ChEBI" id="CHEBI:57540"/>
        <dbReference type="ChEBI" id="CHEBI:57945"/>
        <dbReference type="ChEBI" id="CHEBI:65315"/>
        <dbReference type="ChEBI" id="CHEBI:74443"/>
        <dbReference type="EC" id="1.3.1.90"/>
    </reaction>
    <physiologicalReaction direction="right-to-left" evidence="12">
        <dbReference type="Rhea" id="RHEA:53350"/>
    </physiologicalReaction>
</comment>
<evidence type="ECO:0000256" key="19">
    <source>
        <dbReference type="SAM" id="MobiDB-lite"/>
    </source>
</evidence>
<dbReference type="PROSITE" id="PS01136">
    <property type="entry name" value="UPF0034"/>
    <property type="match status" value="1"/>
</dbReference>
<comment type="catalytic activity">
    <reaction evidence="13">
        <text>5,6-dihydrouridine(20b) in tRNA + NAD(+) = uridine(20b) in tRNA + NADH + H(+)</text>
        <dbReference type="Rhea" id="RHEA:53352"/>
        <dbReference type="Rhea" id="RHEA-COMP:13537"/>
        <dbReference type="Rhea" id="RHEA-COMP:13538"/>
        <dbReference type="ChEBI" id="CHEBI:15378"/>
        <dbReference type="ChEBI" id="CHEBI:57540"/>
        <dbReference type="ChEBI" id="CHEBI:57945"/>
        <dbReference type="ChEBI" id="CHEBI:65315"/>
        <dbReference type="ChEBI" id="CHEBI:74443"/>
        <dbReference type="EC" id="1.3.1.90"/>
    </reaction>
    <physiologicalReaction direction="right-to-left" evidence="13">
        <dbReference type="Rhea" id="RHEA:53354"/>
    </physiologicalReaction>
</comment>
<keyword evidence="22" id="KW-1185">Reference proteome</keyword>
<dbReference type="GeneID" id="36517040"/>
<dbReference type="InterPro" id="IPR001269">
    <property type="entry name" value="DUS_fam"/>
</dbReference>
<dbReference type="AlphaFoldDB" id="A0A2T0FL26"/>
<feature type="compositionally biased region" description="Basic and acidic residues" evidence="19">
    <location>
        <begin position="318"/>
        <end position="339"/>
    </location>
</feature>
<keyword evidence="3 16" id="KW-0288">FMN</keyword>
<dbReference type="GO" id="GO:0050660">
    <property type="term" value="F:flavin adenine dinucleotide binding"/>
    <property type="evidence" value="ECO:0007669"/>
    <property type="project" value="InterPro"/>
</dbReference>
<feature type="binding site" evidence="18">
    <location>
        <position position="182"/>
    </location>
    <ligand>
        <name>FMN</name>
        <dbReference type="ChEBI" id="CHEBI:58210"/>
    </ligand>
</feature>
<evidence type="ECO:0000256" key="10">
    <source>
        <dbReference type="ARBA" id="ARBA00049447"/>
    </source>
</evidence>
<dbReference type="OrthoDB" id="9977870at2759"/>
<comment type="catalytic activity">
    <reaction evidence="14">
        <text>5,6-dihydrouridine(20a) in tRNA + NADP(+) = uridine(20a) in tRNA + NADPH + H(+)</text>
        <dbReference type="Rhea" id="RHEA:53344"/>
        <dbReference type="Rhea" id="RHEA-COMP:13535"/>
        <dbReference type="Rhea" id="RHEA-COMP:13536"/>
        <dbReference type="ChEBI" id="CHEBI:15378"/>
        <dbReference type="ChEBI" id="CHEBI:57783"/>
        <dbReference type="ChEBI" id="CHEBI:58349"/>
        <dbReference type="ChEBI" id="CHEBI:65315"/>
        <dbReference type="ChEBI" id="CHEBI:74443"/>
        <dbReference type="EC" id="1.3.1.90"/>
    </reaction>
    <physiologicalReaction direction="right-to-left" evidence="14">
        <dbReference type="Rhea" id="RHEA:53346"/>
    </physiologicalReaction>
</comment>
<dbReference type="STRING" id="45607.A0A2T0FL26"/>
<keyword evidence="8" id="KW-0520">NAD</keyword>
<evidence type="ECO:0000256" key="1">
    <source>
        <dbReference type="ARBA" id="ARBA00001917"/>
    </source>
</evidence>
<evidence type="ECO:0000256" key="11">
    <source>
        <dbReference type="ARBA" id="ARBA00050434"/>
    </source>
</evidence>
<comment type="similarity">
    <text evidence="15">Belongs to the Dus family. Dus4 subfamily.</text>
</comment>
<keyword evidence="7 16" id="KW-0560">Oxidoreductase</keyword>
<evidence type="ECO:0000256" key="14">
    <source>
        <dbReference type="ARBA" id="ARBA00052996"/>
    </source>
</evidence>
<dbReference type="InterPro" id="IPR013785">
    <property type="entry name" value="Aldolase_TIM"/>
</dbReference>
<evidence type="ECO:0000313" key="21">
    <source>
        <dbReference type="EMBL" id="PRT55672.1"/>
    </source>
</evidence>
<evidence type="ECO:0000256" key="4">
    <source>
        <dbReference type="ARBA" id="ARBA00022664"/>
    </source>
</evidence>
<evidence type="ECO:0000256" key="18">
    <source>
        <dbReference type="PIRSR" id="PIRSR006621-2"/>
    </source>
</evidence>
<evidence type="ECO:0000256" key="12">
    <source>
        <dbReference type="ARBA" id="ARBA00051779"/>
    </source>
</evidence>
<sequence length="348" mass="39482">MHPRNPANHPLRIFQRAKEQGKIVHVAGPMVRYSKLPFRQTVRDLSPHVIVYTPMILAREFVRAKVARDSDFTTNETDSPLIVQFGTNNELDLARAAMMIKPYCDGIGINCGCPIKEQNREGIGAALMSEPEKVAGMVRAVKEACGPEFCVEVKIRIHTDLDETVRFAKMIESAGADYITVHGRRKCDRSSLPVNLEGIRRVKEAVSCPVVANGDCFTPSDMNRIVSATNADGVMSVRGILANPAIFAGYDVTPWRAVELFWDYAMAYGLPFQLIQHHMNEMLNFELTRRERKGLNFAQSTVELLDWFDERFDLKRRGDEGFGERDNWPWKVERERDNENDIEPEPAV</sequence>
<keyword evidence="6" id="KW-0521">NADP</keyword>
<dbReference type="GO" id="GO:0006397">
    <property type="term" value="P:mRNA processing"/>
    <property type="evidence" value="ECO:0007669"/>
    <property type="project" value="UniProtKB-KW"/>
</dbReference>
<dbReference type="GO" id="GO:0106414">
    <property type="term" value="F:mRNA dihydrouridine synthase activity"/>
    <property type="evidence" value="ECO:0007669"/>
    <property type="project" value="RHEA"/>
</dbReference>
<dbReference type="Pfam" id="PF01207">
    <property type="entry name" value="Dus"/>
    <property type="match status" value="1"/>
</dbReference>
<evidence type="ECO:0000256" key="3">
    <source>
        <dbReference type="ARBA" id="ARBA00022643"/>
    </source>
</evidence>
<evidence type="ECO:0000256" key="6">
    <source>
        <dbReference type="ARBA" id="ARBA00022857"/>
    </source>
</evidence>
<dbReference type="EMBL" id="NDIQ01000022">
    <property type="protein sequence ID" value="PRT55672.1"/>
    <property type="molecule type" value="Genomic_DNA"/>
</dbReference>
<proteinExistence type="inferred from homology"/>
<evidence type="ECO:0000256" key="2">
    <source>
        <dbReference type="ARBA" id="ARBA00022630"/>
    </source>
</evidence>
<evidence type="ECO:0000259" key="20">
    <source>
        <dbReference type="Pfam" id="PF01207"/>
    </source>
</evidence>
<comment type="caution">
    <text evidence="21">The sequence shown here is derived from an EMBL/GenBank/DDBJ whole genome shotgun (WGS) entry which is preliminary data.</text>
</comment>
<comment type="cofactor">
    <cofactor evidence="1 16 18">
        <name>FMN</name>
        <dbReference type="ChEBI" id="CHEBI:58210"/>
    </cofactor>
</comment>
<feature type="active site" description="Proton donor" evidence="17">
    <location>
        <position position="113"/>
    </location>
</feature>
<dbReference type="RefSeq" id="XP_024665617.1">
    <property type="nucleotide sequence ID" value="XM_024809849.1"/>
</dbReference>
<evidence type="ECO:0000256" key="13">
    <source>
        <dbReference type="ARBA" id="ARBA00051932"/>
    </source>
</evidence>